<evidence type="ECO:0000313" key="1">
    <source>
        <dbReference type="EMBL" id="NKG21082.1"/>
    </source>
</evidence>
<comment type="caution">
    <text evidence="1">The sequence shown here is derived from an EMBL/GenBank/DDBJ whole genome shotgun (WGS) entry which is preliminary data.</text>
</comment>
<dbReference type="EMBL" id="JAAWVT010000004">
    <property type="protein sequence ID" value="NKG21082.1"/>
    <property type="molecule type" value="Genomic_DNA"/>
</dbReference>
<keyword evidence="2" id="KW-1185">Reference proteome</keyword>
<protein>
    <submittedName>
        <fullName evidence="1">Uncharacterized protein</fullName>
    </submittedName>
</protein>
<dbReference type="Proteomes" id="UP000746595">
    <property type="component" value="Unassembled WGS sequence"/>
</dbReference>
<organism evidence="1 2">
    <name type="scientific">Paeniglutamicibacter terrestris</name>
    <dbReference type="NCBI Taxonomy" id="2723403"/>
    <lineage>
        <taxon>Bacteria</taxon>
        <taxon>Bacillati</taxon>
        <taxon>Actinomycetota</taxon>
        <taxon>Actinomycetes</taxon>
        <taxon>Micrococcales</taxon>
        <taxon>Micrococcaceae</taxon>
        <taxon>Paeniglutamicibacter</taxon>
    </lineage>
</organism>
<proteinExistence type="predicted"/>
<sequence>MSAKSFEERSELRRTANAARRLRVAADRTAAQIGTLTTKPRTPARYREFNRLSVLLDDLDAGTVLEEKIAGTVMTPTQESALRAAARVGSLAVHEVLSRENGDIAVIDKGWTMLVTPDGIVTLWPHMKPILLSHPDAS</sequence>
<name>A0ABX1G4B4_9MICC</name>
<dbReference type="RefSeq" id="WP_168151907.1">
    <property type="nucleotide sequence ID" value="NZ_JAAWVT010000004.1"/>
</dbReference>
<gene>
    <name evidence="1" type="ORF">HED64_10240</name>
</gene>
<accession>A0ABX1G4B4</accession>
<evidence type="ECO:0000313" key="2">
    <source>
        <dbReference type="Proteomes" id="UP000746595"/>
    </source>
</evidence>
<reference evidence="1 2" key="1">
    <citation type="submission" date="2020-04" db="EMBL/GenBank/DDBJ databases">
        <title>Paeniglutamicibacter sp. ANT13_2, a novel actinomycete isolated from sediment in Antarctica.</title>
        <authorList>
            <person name="Sakdapetsiri C."/>
            <person name="Pinyakong O."/>
        </authorList>
    </citation>
    <scope>NUCLEOTIDE SEQUENCE [LARGE SCALE GENOMIC DNA]</scope>
    <source>
        <strain evidence="1 2">ANT13_2</strain>
    </source>
</reference>